<dbReference type="GO" id="GO:0005829">
    <property type="term" value="C:cytosol"/>
    <property type="evidence" value="ECO:0007669"/>
    <property type="project" value="TreeGrafter"/>
</dbReference>
<keyword evidence="9 20" id="KW-0479">Metal-binding</keyword>
<dbReference type="EMBL" id="LIBB01000258">
    <property type="protein sequence ID" value="KRO71006.1"/>
    <property type="molecule type" value="Genomic_DNA"/>
</dbReference>
<evidence type="ECO:0000256" key="13">
    <source>
        <dbReference type="ARBA" id="ARBA00022960"/>
    </source>
</evidence>
<comment type="similarity">
    <text evidence="5 18">Belongs to the D-alanine--D-alanine ligase family.</text>
</comment>
<comment type="catalytic activity">
    <reaction evidence="17 18">
        <text>2 D-alanine + ATP = D-alanyl-D-alanine + ADP + phosphate + H(+)</text>
        <dbReference type="Rhea" id="RHEA:11224"/>
        <dbReference type="ChEBI" id="CHEBI:15378"/>
        <dbReference type="ChEBI" id="CHEBI:30616"/>
        <dbReference type="ChEBI" id="CHEBI:43474"/>
        <dbReference type="ChEBI" id="CHEBI:57416"/>
        <dbReference type="ChEBI" id="CHEBI:57822"/>
        <dbReference type="ChEBI" id="CHEBI:456216"/>
        <dbReference type="EC" id="6.3.2.4"/>
    </reaction>
</comment>
<dbReference type="InterPro" id="IPR011761">
    <property type="entry name" value="ATP-grasp"/>
</dbReference>
<dbReference type="FunFam" id="3.30.470.20:FF:000008">
    <property type="entry name" value="D-alanine--D-alanine ligase"/>
    <property type="match status" value="1"/>
</dbReference>
<dbReference type="Gene3D" id="3.40.50.20">
    <property type="match status" value="1"/>
</dbReference>
<comment type="function">
    <text evidence="2 18">Cell wall formation.</text>
</comment>
<evidence type="ECO:0000256" key="11">
    <source>
        <dbReference type="ARBA" id="ARBA00022840"/>
    </source>
</evidence>
<evidence type="ECO:0000256" key="6">
    <source>
        <dbReference type="ARBA" id="ARBA00012216"/>
    </source>
</evidence>
<evidence type="ECO:0000256" key="3">
    <source>
        <dbReference type="ARBA" id="ARBA00004496"/>
    </source>
</evidence>
<keyword evidence="12 20" id="KW-0460">Magnesium</keyword>
<dbReference type="InterPro" id="IPR005905">
    <property type="entry name" value="D_ala_D_ala"/>
</dbReference>
<protein>
    <recommendedName>
        <fullName evidence="6 18">D-alanine--D-alanine ligase</fullName>
        <ecNumber evidence="6 18">6.3.2.4</ecNumber>
    </recommendedName>
    <alternativeName>
        <fullName evidence="18">D-Ala-D-Ala ligase</fullName>
    </alternativeName>
    <alternativeName>
        <fullName evidence="18">D-alanylalanine synthetase</fullName>
    </alternativeName>
</protein>
<feature type="active site" evidence="19">
    <location>
        <position position="157"/>
    </location>
</feature>
<evidence type="ECO:0000256" key="9">
    <source>
        <dbReference type="ARBA" id="ARBA00022723"/>
    </source>
</evidence>
<dbReference type="InterPro" id="IPR013815">
    <property type="entry name" value="ATP_grasp_subdomain_1"/>
</dbReference>
<comment type="pathway">
    <text evidence="4 18">Cell wall biogenesis; peptidoglycan biosynthesis.</text>
</comment>
<dbReference type="PANTHER" id="PTHR23132:SF23">
    <property type="entry name" value="D-ALANINE--D-ALANINE LIGASE B"/>
    <property type="match status" value="1"/>
</dbReference>
<proteinExistence type="inferred from homology"/>
<feature type="binding site" evidence="20">
    <location>
        <position position="264"/>
    </location>
    <ligand>
        <name>Mg(2+)</name>
        <dbReference type="ChEBI" id="CHEBI:18420"/>
        <label>1</label>
    </ligand>
</feature>
<keyword evidence="13 18" id="KW-0133">Cell shape</keyword>
<dbReference type="GO" id="GO:0008716">
    <property type="term" value="F:D-alanine-D-alanine ligase activity"/>
    <property type="evidence" value="ECO:0007669"/>
    <property type="project" value="UniProtKB-UniRule"/>
</dbReference>
<dbReference type="InterPro" id="IPR016185">
    <property type="entry name" value="PreATP-grasp_dom_sf"/>
</dbReference>
<comment type="cofactor">
    <cofactor evidence="20">
        <name>Mg(2+)</name>
        <dbReference type="ChEBI" id="CHEBI:18420"/>
    </cofactor>
    <cofactor evidence="20">
        <name>Mn(2+)</name>
        <dbReference type="ChEBI" id="CHEBI:29035"/>
    </cofactor>
    <text evidence="20">Binds 2 magnesium or manganese ions per subunit.</text>
</comment>
<keyword evidence="11 21" id="KW-0067">ATP-binding</keyword>
<keyword evidence="14 18" id="KW-0573">Peptidoglycan synthesis</keyword>
<dbReference type="GO" id="GO:0071555">
    <property type="term" value="P:cell wall organization"/>
    <property type="evidence" value="ECO:0007669"/>
    <property type="project" value="UniProtKB-KW"/>
</dbReference>
<dbReference type="UniPathway" id="UPA00219"/>
<organism evidence="23 24">
    <name type="scientific">OM182 bacterium BACL3 MAG-120507-bin80</name>
    <dbReference type="NCBI Taxonomy" id="1655577"/>
    <lineage>
        <taxon>Bacteria</taxon>
        <taxon>Pseudomonadati</taxon>
        <taxon>Pseudomonadota</taxon>
        <taxon>Gammaproteobacteria</taxon>
        <taxon>OMG group</taxon>
        <taxon>OM182 clade</taxon>
    </lineage>
</organism>
<evidence type="ECO:0000256" key="8">
    <source>
        <dbReference type="ARBA" id="ARBA00022598"/>
    </source>
</evidence>
<dbReference type="PANTHER" id="PTHR23132">
    <property type="entry name" value="D-ALANINE--D-ALANINE LIGASE"/>
    <property type="match status" value="1"/>
</dbReference>
<feature type="binding site" evidence="20">
    <location>
        <position position="277"/>
    </location>
    <ligand>
        <name>Mg(2+)</name>
        <dbReference type="ChEBI" id="CHEBI:18420"/>
        <label>1</label>
    </ligand>
</feature>
<dbReference type="SUPFAM" id="SSF52440">
    <property type="entry name" value="PreATP-grasp domain"/>
    <property type="match status" value="1"/>
</dbReference>
<evidence type="ECO:0000256" key="5">
    <source>
        <dbReference type="ARBA" id="ARBA00010871"/>
    </source>
</evidence>
<dbReference type="InterPro" id="IPR000291">
    <property type="entry name" value="D-Ala_lig_Van_CS"/>
</dbReference>
<dbReference type="Proteomes" id="UP000051934">
    <property type="component" value="Unassembled WGS sequence"/>
</dbReference>
<evidence type="ECO:0000256" key="19">
    <source>
        <dbReference type="PIRSR" id="PIRSR039102-1"/>
    </source>
</evidence>
<evidence type="ECO:0000256" key="1">
    <source>
        <dbReference type="ARBA" id="ARBA00001936"/>
    </source>
</evidence>
<evidence type="ECO:0000256" key="12">
    <source>
        <dbReference type="ARBA" id="ARBA00022842"/>
    </source>
</evidence>
<comment type="caution">
    <text evidence="23">The sequence shown here is derived from an EMBL/GenBank/DDBJ whole genome shotgun (WGS) entry which is preliminary data.</text>
</comment>
<dbReference type="Gene3D" id="3.30.1490.20">
    <property type="entry name" value="ATP-grasp fold, A domain"/>
    <property type="match status" value="1"/>
</dbReference>
<dbReference type="Pfam" id="PF01820">
    <property type="entry name" value="Dala_Dala_lig_N"/>
    <property type="match status" value="1"/>
</dbReference>
<dbReference type="SUPFAM" id="SSF56059">
    <property type="entry name" value="Glutathione synthetase ATP-binding domain-like"/>
    <property type="match status" value="1"/>
</dbReference>
<keyword evidence="7 18" id="KW-0963">Cytoplasm</keyword>
<evidence type="ECO:0000256" key="14">
    <source>
        <dbReference type="ARBA" id="ARBA00022984"/>
    </source>
</evidence>
<dbReference type="GO" id="GO:0008360">
    <property type="term" value="P:regulation of cell shape"/>
    <property type="evidence" value="ECO:0007669"/>
    <property type="project" value="UniProtKB-KW"/>
</dbReference>
<dbReference type="NCBIfam" id="TIGR01205">
    <property type="entry name" value="D_ala_D_alaTIGR"/>
    <property type="match status" value="1"/>
</dbReference>
<feature type="domain" description="ATP-grasp" evidence="22">
    <location>
        <begin position="116"/>
        <end position="310"/>
    </location>
</feature>
<dbReference type="PIRSF" id="PIRSF039102">
    <property type="entry name" value="Ddl/VanB"/>
    <property type="match status" value="1"/>
</dbReference>
<dbReference type="GO" id="GO:0046872">
    <property type="term" value="F:metal ion binding"/>
    <property type="evidence" value="ECO:0007669"/>
    <property type="project" value="UniProtKB-KW"/>
</dbReference>
<accession>A0A0R2S820</accession>
<dbReference type="GO" id="GO:0009252">
    <property type="term" value="P:peptidoglycan biosynthetic process"/>
    <property type="evidence" value="ECO:0007669"/>
    <property type="project" value="UniProtKB-UniRule"/>
</dbReference>
<dbReference type="NCBIfam" id="NF002378">
    <property type="entry name" value="PRK01372.1"/>
    <property type="match status" value="1"/>
</dbReference>
<evidence type="ECO:0000256" key="20">
    <source>
        <dbReference type="PIRSR" id="PIRSR039102-3"/>
    </source>
</evidence>
<evidence type="ECO:0000256" key="7">
    <source>
        <dbReference type="ARBA" id="ARBA00022490"/>
    </source>
</evidence>
<evidence type="ECO:0000313" key="24">
    <source>
        <dbReference type="Proteomes" id="UP000051934"/>
    </source>
</evidence>
<keyword evidence="15 20" id="KW-0464">Manganese</keyword>
<gene>
    <name evidence="18" type="primary">ddl</name>
    <name evidence="23" type="ORF">ABR69_01055</name>
</gene>
<evidence type="ECO:0000256" key="18">
    <source>
        <dbReference type="HAMAP-Rule" id="MF_00047"/>
    </source>
</evidence>
<evidence type="ECO:0000256" key="21">
    <source>
        <dbReference type="PROSITE-ProRule" id="PRU00409"/>
    </source>
</evidence>
<evidence type="ECO:0000256" key="2">
    <source>
        <dbReference type="ARBA" id="ARBA00003921"/>
    </source>
</evidence>
<comment type="subcellular location">
    <subcellularLocation>
        <location evidence="3 18">Cytoplasm</location>
    </subcellularLocation>
</comment>
<sequence>MENRVKAFNRQQTVTNAGHVVVLMGGHSAEREISLLSGEAVLQSLIRSGVRASRLDVDDKIVEKLAALAPDFALNMLHGEGGEDGVIQGFLETVKIPYSGSGVLASALAMDKIRAKQIWLQMSLATPDYELLSDHTDWQDVAQRLGLCVVKPVSGGSSLGIAKASNVSELLSAYEAALRVGARVMAESCIDGPEYTIGVLDGELLPSIELVARGELFDFEAKYLSETTQMICPADLEAQDAQELDALVISAYHALGCSGTARVDVMRDSKGCFQLLEVNTLPGMTEHSLIPRAAAELGIDFDELVLRILAENQGSSRE</sequence>
<dbReference type="AlphaFoldDB" id="A0A0R2S820"/>
<dbReference type="PROSITE" id="PS00844">
    <property type="entry name" value="DALA_DALA_LIGASE_2"/>
    <property type="match status" value="1"/>
</dbReference>
<evidence type="ECO:0000313" key="23">
    <source>
        <dbReference type="EMBL" id="KRO71006.1"/>
    </source>
</evidence>
<comment type="cofactor">
    <cofactor evidence="1">
        <name>Mn(2+)</name>
        <dbReference type="ChEBI" id="CHEBI:29035"/>
    </cofactor>
</comment>
<feature type="binding site" evidence="20">
    <location>
        <position position="277"/>
    </location>
    <ligand>
        <name>Mg(2+)</name>
        <dbReference type="ChEBI" id="CHEBI:18420"/>
        <label>2</label>
    </ligand>
</feature>
<evidence type="ECO:0000256" key="15">
    <source>
        <dbReference type="ARBA" id="ARBA00023211"/>
    </source>
</evidence>
<dbReference type="PROSITE" id="PS50975">
    <property type="entry name" value="ATP_GRASP"/>
    <property type="match status" value="1"/>
</dbReference>
<dbReference type="GO" id="GO:0005524">
    <property type="term" value="F:ATP binding"/>
    <property type="evidence" value="ECO:0007669"/>
    <property type="project" value="UniProtKB-UniRule"/>
</dbReference>
<evidence type="ECO:0000256" key="4">
    <source>
        <dbReference type="ARBA" id="ARBA00004752"/>
    </source>
</evidence>
<keyword evidence="10 21" id="KW-0547">Nucleotide-binding</keyword>
<evidence type="ECO:0000259" key="22">
    <source>
        <dbReference type="PROSITE" id="PS50975"/>
    </source>
</evidence>
<dbReference type="EC" id="6.3.2.4" evidence="6 18"/>
<dbReference type="InterPro" id="IPR011095">
    <property type="entry name" value="Dala_Dala_lig_C"/>
</dbReference>
<evidence type="ECO:0000256" key="16">
    <source>
        <dbReference type="ARBA" id="ARBA00023316"/>
    </source>
</evidence>
<dbReference type="Gene3D" id="3.30.470.20">
    <property type="entry name" value="ATP-grasp fold, B domain"/>
    <property type="match status" value="1"/>
</dbReference>
<evidence type="ECO:0000256" key="17">
    <source>
        <dbReference type="ARBA" id="ARBA00047614"/>
    </source>
</evidence>
<dbReference type="HAMAP" id="MF_00047">
    <property type="entry name" value="Dala_Dala_lig"/>
    <property type="match status" value="1"/>
</dbReference>
<feature type="active site" evidence="19">
    <location>
        <position position="288"/>
    </location>
</feature>
<evidence type="ECO:0000256" key="10">
    <source>
        <dbReference type="ARBA" id="ARBA00022741"/>
    </source>
</evidence>
<feature type="active site" evidence="19">
    <location>
        <position position="30"/>
    </location>
</feature>
<keyword evidence="16 18" id="KW-0961">Cell wall biogenesis/degradation</keyword>
<name>A0A0R2S820_9GAMM</name>
<dbReference type="InterPro" id="IPR011127">
    <property type="entry name" value="Dala_Dala_lig_N"/>
</dbReference>
<keyword evidence="8 18" id="KW-0436">Ligase</keyword>
<dbReference type="Pfam" id="PF07478">
    <property type="entry name" value="Dala_Dala_lig_C"/>
    <property type="match status" value="1"/>
</dbReference>
<feature type="binding site" evidence="20">
    <location>
        <position position="279"/>
    </location>
    <ligand>
        <name>Mg(2+)</name>
        <dbReference type="ChEBI" id="CHEBI:18420"/>
        <label>2</label>
    </ligand>
</feature>
<reference evidence="23 24" key="1">
    <citation type="submission" date="2015-10" db="EMBL/GenBank/DDBJ databases">
        <title>Metagenome-Assembled Genomes uncover a global brackish microbiome.</title>
        <authorList>
            <person name="Hugerth L.W."/>
            <person name="Larsson J."/>
            <person name="Alneberg J."/>
            <person name="Lindh M.V."/>
            <person name="Legrand C."/>
            <person name="Pinhassi J."/>
            <person name="Andersson A.F."/>
        </authorList>
    </citation>
    <scope>NUCLEOTIDE SEQUENCE [LARGE SCALE GENOMIC DNA]</scope>
    <source>
        <strain evidence="23">BACL4 MAG-120507-bin80</strain>
    </source>
</reference>
<dbReference type="PROSITE" id="PS00843">
    <property type="entry name" value="DALA_DALA_LIGASE_1"/>
    <property type="match status" value="1"/>
</dbReference>